<dbReference type="EMBL" id="FTPR01000004">
    <property type="protein sequence ID" value="SIT92030.1"/>
    <property type="molecule type" value="Genomic_DNA"/>
</dbReference>
<dbReference type="PROSITE" id="PS50931">
    <property type="entry name" value="HTH_LYSR"/>
    <property type="match status" value="1"/>
</dbReference>
<sequence>MNQSKNNTGVTVDMLRAFVCLSRHLNLSKASDELGTTRQTVRRHITDLEVIMQQKLFEVVDRQYQLTSFATEALDKAKTLLLELDTWSGQSVLKKSTSGGLEKLQFTDSAGRVYYSQQHPVSQIAMNGLPLLKKTFAAWGKAQTQIEHEAMEEIKPYTVLYRKGPAGWVFVHIGKESAYARWFGARVSQSAIGKLITEDDAGDEYDEFTAGAYSRIYDEGGVRLDHILAHLPKDGGEPEPGTFQRLLLGGVFPDGTPGLIILAVITEQVEIDAVSDTDRPKMPADFIMDALPDHPSAVTQLPQPRKASHSTL</sequence>
<organism evidence="2 3">
    <name type="scientific">Yoonia rosea</name>
    <dbReference type="NCBI Taxonomy" id="287098"/>
    <lineage>
        <taxon>Bacteria</taxon>
        <taxon>Pseudomonadati</taxon>
        <taxon>Pseudomonadota</taxon>
        <taxon>Alphaproteobacteria</taxon>
        <taxon>Rhodobacterales</taxon>
        <taxon>Paracoccaceae</taxon>
        <taxon>Yoonia</taxon>
    </lineage>
</organism>
<evidence type="ECO:0000313" key="2">
    <source>
        <dbReference type="EMBL" id="SIT92030.1"/>
    </source>
</evidence>
<protein>
    <submittedName>
        <fullName evidence="2">Regulatory helix-turn-helix protein, lysR family</fullName>
    </submittedName>
</protein>
<dbReference type="SUPFAM" id="SSF46785">
    <property type="entry name" value="Winged helix' DNA-binding domain"/>
    <property type="match status" value="1"/>
</dbReference>
<dbReference type="InterPro" id="IPR036388">
    <property type="entry name" value="WH-like_DNA-bd_sf"/>
</dbReference>
<feature type="domain" description="HTH lysR-type" evidence="1">
    <location>
        <begin position="10"/>
        <end position="67"/>
    </location>
</feature>
<proteinExistence type="predicted"/>
<dbReference type="Pfam" id="PF00126">
    <property type="entry name" value="HTH_1"/>
    <property type="match status" value="1"/>
</dbReference>
<dbReference type="Gene3D" id="1.10.10.10">
    <property type="entry name" value="Winged helix-like DNA-binding domain superfamily/Winged helix DNA-binding domain"/>
    <property type="match status" value="1"/>
</dbReference>
<keyword evidence="3" id="KW-1185">Reference proteome</keyword>
<dbReference type="Proteomes" id="UP000186997">
    <property type="component" value="Unassembled WGS sequence"/>
</dbReference>
<evidence type="ECO:0000259" key="1">
    <source>
        <dbReference type="PROSITE" id="PS50931"/>
    </source>
</evidence>
<accession>A0A1R3XK52</accession>
<evidence type="ECO:0000313" key="3">
    <source>
        <dbReference type="Proteomes" id="UP000186997"/>
    </source>
</evidence>
<dbReference type="AlphaFoldDB" id="A0A1R3XK52"/>
<gene>
    <name evidence="2" type="ORF">SAMN05421665_3547</name>
</gene>
<dbReference type="STRING" id="287098.SAMN05421665_3547"/>
<dbReference type="GO" id="GO:0003700">
    <property type="term" value="F:DNA-binding transcription factor activity"/>
    <property type="evidence" value="ECO:0007669"/>
    <property type="project" value="InterPro"/>
</dbReference>
<dbReference type="InterPro" id="IPR036390">
    <property type="entry name" value="WH_DNA-bd_sf"/>
</dbReference>
<dbReference type="InterPro" id="IPR000847">
    <property type="entry name" value="LysR_HTH_N"/>
</dbReference>
<reference evidence="3" key="1">
    <citation type="submission" date="2017-01" db="EMBL/GenBank/DDBJ databases">
        <authorList>
            <person name="Varghese N."/>
            <person name="Submissions S."/>
        </authorList>
    </citation>
    <scope>NUCLEOTIDE SEQUENCE [LARGE SCALE GENOMIC DNA]</scope>
    <source>
        <strain evidence="3">DSM 29591</strain>
    </source>
</reference>
<name>A0A1R3XK52_9RHOB</name>